<dbReference type="InterPro" id="IPR058240">
    <property type="entry name" value="rSAM_sf"/>
</dbReference>
<evidence type="ECO:0000256" key="2">
    <source>
        <dbReference type="ARBA" id="ARBA00022485"/>
    </source>
</evidence>
<comment type="caution">
    <text evidence="8">The sequence shown here is derived from an EMBL/GenBank/DDBJ whole genome shotgun (WGS) entry which is preliminary data.</text>
</comment>
<evidence type="ECO:0000313" key="9">
    <source>
        <dbReference type="Proteomes" id="UP000326912"/>
    </source>
</evidence>
<organism evidence="8 9">
    <name type="scientific">Dictyobacter vulcani</name>
    <dbReference type="NCBI Taxonomy" id="2607529"/>
    <lineage>
        <taxon>Bacteria</taxon>
        <taxon>Bacillati</taxon>
        <taxon>Chloroflexota</taxon>
        <taxon>Ktedonobacteria</taxon>
        <taxon>Ktedonobacterales</taxon>
        <taxon>Dictyobacteraceae</taxon>
        <taxon>Dictyobacter</taxon>
    </lineage>
</organism>
<protein>
    <submittedName>
        <fullName evidence="8">Radical SAM protein</fullName>
    </submittedName>
</protein>
<dbReference type="InterPro" id="IPR007197">
    <property type="entry name" value="rSAM"/>
</dbReference>
<dbReference type="SFLD" id="SFLDG01067">
    <property type="entry name" value="SPASM/twitch_domain_containing"/>
    <property type="match status" value="1"/>
</dbReference>
<dbReference type="GO" id="GO:0046872">
    <property type="term" value="F:metal ion binding"/>
    <property type="evidence" value="ECO:0007669"/>
    <property type="project" value="UniProtKB-KW"/>
</dbReference>
<keyword evidence="2" id="KW-0004">4Fe-4S</keyword>
<evidence type="ECO:0000256" key="5">
    <source>
        <dbReference type="ARBA" id="ARBA00023004"/>
    </source>
</evidence>
<keyword evidence="6" id="KW-0411">Iron-sulfur</keyword>
<evidence type="ECO:0000259" key="7">
    <source>
        <dbReference type="PROSITE" id="PS51918"/>
    </source>
</evidence>
<dbReference type="SFLD" id="SFLDS00029">
    <property type="entry name" value="Radical_SAM"/>
    <property type="match status" value="1"/>
</dbReference>
<dbReference type="Proteomes" id="UP000326912">
    <property type="component" value="Unassembled WGS sequence"/>
</dbReference>
<dbReference type="Pfam" id="PF04055">
    <property type="entry name" value="Radical_SAM"/>
    <property type="match status" value="1"/>
</dbReference>
<evidence type="ECO:0000313" key="8">
    <source>
        <dbReference type="EMBL" id="GER89115.1"/>
    </source>
</evidence>
<dbReference type="GO" id="GO:0003824">
    <property type="term" value="F:catalytic activity"/>
    <property type="evidence" value="ECO:0007669"/>
    <property type="project" value="InterPro"/>
</dbReference>
<sequence>MMPDRLAVGQKRSGMRQVLPQSRGWAVAALLPIGYTRTLLPAYEKVPDTEPLPFFGYSAVAGMNGKLYVAAVKTDEVRKWHPRAFNRQKLERLVHEKQEKYPENRIIGQHAHCALDYSCPTASNLFFERWEMAIAVSPGCNARCVGCISKQEEEDLISPQDRLDFIPSVDEIVEVAKGHLESAEDAIVSFGQGCEGEPLLQWPRIGKAIKTLRQQTDRGVININTNGSNPRWLQHLYDSGLDTLRVSTISGHPETYNAYYRPLGYTFDDVKESLRRASAEGVYSSINLLSFPGLIDREREVEALLSLARDTNLRLIQLRNLNIDPEVFLPRMPDFETMGKALGMRKLIQILKQELPEVEIGNFTRPIQRQSRTAQV</sequence>
<keyword evidence="3" id="KW-0949">S-adenosyl-L-methionine</keyword>
<keyword evidence="5" id="KW-0408">Iron</keyword>
<dbReference type="SFLD" id="SFLDG01109">
    <property type="entry name" value="Uncharacterised_Radical_SAM_Su"/>
    <property type="match status" value="1"/>
</dbReference>
<dbReference type="SUPFAM" id="SSF102114">
    <property type="entry name" value="Radical SAM enzymes"/>
    <property type="match status" value="1"/>
</dbReference>
<name>A0A5J4KMJ5_9CHLR</name>
<evidence type="ECO:0000256" key="4">
    <source>
        <dbReference type="ARBA" id="ARBA00022723"/>
    </source>
</evidence>
<dbReference type="InterPro" id="IPR034457">
    <property type="entry name" value="Organic_radical-activating"/>
</dbReference>
<dbReference type="InterPro" id="IPR013785">
    <property type="entry name" value="Aldolase_TIM"/>
</dbReference>
<dbReference type="CDD" id="cd01335">
    <property type="entry name" value="Radical_SAM"/>
    <property type="match status" value="1"/>
</dbReference>
<feature type="domain" description="Radical SAM core" evidence="7">
    <location>
        <begin position="126"/>
        <end position="357"/>
    </location>
</feature>
<dbReference type="Gene3D" id="3.20.20.70">
    <property type="entry name" value="Aldolase class I"/>
    <property type="match status" value="1"/>
</dbReference>
<comment type="cofactor">
    <cofactor evidence="1">
        <name>[4Fe-4S] cluster</name>
        <dbReference type="ChEBI" id="CHEBI:49883"/>
    </cofactor>
</comment>
<proteinExistence type="predicted"/>
<evidence type="ECO:0000256" key="3">
    <source>
        <dbReference type="ARBA" id="ARBA00022691"/>
    </source>
</evidence>
<evidence type="ECO:0000256" key="1">
    <source>
        <dbReference type="ARBA" id="ARBA00001966"/>
    </source>
</evidence>
<gene>
    <name evidence="8" type="ORF">KDW_32770</name>
</gene>
<dbReference type="RefSeq" id="WP_151756920.1">
    <property type="nucleotide sequence ID" value="NZ_BKZW01000001.1"/>
</dbReference>
<dbReference type="PANTHER" id="PTHR30352">
    <property type="entry name" value="PYRUVATE FORMATE-LYASE-ACTIVATING ENZYME"/>
    <property type="match status" value="1"/>
</dbReference>
<reference evidence="8 9" key="1">
    <citation type="submission" date="2019-10" db="EMBL/GenBank/DDBJ databases">
        <title>Dictyobacter vulcani sp. nov., within the class Ktedonobacteria, isolated from soil of volcanic Mt. Zao.</title>
        <authorList>
            <person name="Zheng Y."/>
            <person name="Wang C.M."/>
            <person name="Sakai Y."/>
            <person name="Abe K."/>
            <person name="Yokota A."/>
            <person name="Yabe S."/>
        </authorList>
    </citation>
    <scope>NUCLEOTIDE SEQUENCE [LARGE SCALE GENOMIC DNA]</scope>
    <source>
        <strain evidence="8 9">W12</strain>
    </source>
</reference>
<dbReference type="PANTHER" id="PTHR30352:SF5">
    <property type="entry name" value="PYRUVATE FORMATE-LYASE 1-ACTIVATING ENZYME"/>
    <property type="match status" value="1"/>
</dbReference>
<dbReference type="GO" id="GO:0051539">
    <property type="term" value="F:4 iron, 4 sulfur cluster binding"/>
    <property type="evidence" value="ECO:0007669"/>
    <property type="project" value="UniProtKB-KW"/>
</dbReference>
<dbReference type="PROSITE" id="PS51918">
    <property type="entry name" value="RADICAL_SAM"/>
    <property type="match status" value="1"/>
</dbReference>
<accession>A0A5J4KMJ5</accession>
<dbReference type="AlphaFoldDB" id="A0A5J4KMJ5"/>
<keyword evidence="9" id="KW-1185">Reference proteome</keyword>
<dbReference type="SMART" id="SM00729">
    <property type="entry name" value="Elp3"/>
    <property type="match status" value="1"/>
</dbReference>
<keyword evidence="4" id="KW-0479">Metal-binding</keyword>
<evidence type="ECO:0000256" key="6">
    <source>
        <dbReference type="ARBA" id="ARBA00023014"/>
    </source>
</evidence>
<dbReference type="EMBL" id="BKZW01000001">
    <property type="protein sequence ID" value="GER89115.1"/>
    <property type="molecule type" value="Genomic_DNA"/>
</dbReference>
<dbReference type="InterPro" id="IPR006638">
    <property type="entry name" value="Elp3/MiaA/NifB-like_rSAM"/>
</dbReference>